<dbReference type="EMBL" id="IACT01003937">
    <property type="protein sequence ID" value="LAC23155.1"/>
    <property type="molecule type" value="mRNA"/>
</dbReference>
<accession>A0A6A7FZ63</accession>
<keyword evidence="5 11" id="KW-0378">Hydrolase</keyword>
<organism evidence="11">
    <name type="scientific">Hirondellea gigas</name>
    <dbReference type="NCBI Taxonomy" id="1518452"/>
    <lineage>
        <taxon>Eukaryota</taxon>
        <taxon>Metazoa</taxon>
        <taxon>Ecdysozoa</taxon>
        <taxon>Arthropoda</taxon>
        <taxon>Crustacea</taxon>
        <taxon>Multicrustacea</taxon>
        <taxon>Malacostraca</taxon>
        <taxon>Eumalacostraca</taxon>
        <taxon>Peracarida</taxon>
        <taxon>Amphipoda</taxon>
        <taxon>Amphilochidea</taxon>
        <taxon>Lysianassida</taxon>
        <taxon>Lysianassidira</taxon>
        <taxon>Lysianassoidea</taxon>
        <taxon>Lysianassidae</taxon>
        <taxon>Hirondellea</taxon>
    </lineage>
</organism>
<dbReference type="Gene3D" id="2.70.100.10">
    <property type="entry name" value="Glycoside hydrolase, family 7, domain"/>
    <property type="match status" value="2"/>
</dbReference>
<keyword evidence="6" id="KW-0136">Cellulose degradation</keyword>
<sequence length="436" mass="47914">MKLTLFIVLGLACVAYGQKVGTQTPEVHLSLSMENCESGSCTTESTKIVLDSNWRWTHVVDDYVNCYEGNTWSPEFCPDSVTCTENCAIDGVDDASWSGTYGVTTTGFELTLQFVTEGPYSTNIGSRVYLLADDNNYRVFYLKNREFIIDVDSSELPCGLNEAGAAYGVGYCDAQCPHDMKFIGGMANCDDWEPSDNDPNSGAGKMGICCFEMDIWEANSMAQSFTPHDCSITGYYPCEGIECGDNPDDRYSGVCDKDGCDWAAYRLNQKEFFGPGLTVDSSQPITLVTQFITSDGTDNGDLVEVRRIYIQNGVTIQNTQVDFDGITPYDSVSDDYCSEIKDFFGDVQAFAEKGGMKALGESLDRGHVLVMSLWDDHYSHMLWLDSNWPLDADPATPGIARGPCPIDSGVPSEVEAEYPDATVKFSNIKIGPIQSY</sequence>
<dbReference type="SUPFAM" id="SSF49899">
    <property type="entry name" value="Concanavalin A-like lectins/glucanases"/>
    <property type="match status" value="1"/>
</dbReference>
<dbReference type="SMR" id="A0A6A7FZ63"/>
<evidence type="ECO:0000256" key="10">
    <source>
        <dbReference type="SAM" id="SignalP"/>
    </source>
</evidence>
<evidence type="ECO:0000256" key="3">
    <source>
        <dbReference type="ARBA" id="ARBA00012561"/>
    </source>
</evidence>
<proteinExistence type="evidence at transcript level"/>
<evidence type="ECO:0000256" key="7">
    <source>
        <dbReference type="ARBA" id="ARBA00023277"/>
    </source>
</evidence>
<comment type="catalytic activity">
    <reaction evidence="1">
        <text>Hydrolysis of (1-&gt;4)-beta-D-glucosidic linkages in cellulose and cellotetraose, releasing cellobiose from the non-reducing ends of the chains.</text>
        <dbReference type="EC" id="3.2.1.91"/>
    </reaction>
</comment>
<feature type="signal peptide" evidence="10">
    <location>
        <begin position="1"/>
        <end position="17"/>
    </location>
</feature>
<keyword evidence="9" id="KW-0624">Polysaccharide degradation</keyword>
<dbReference type="PANTHER" id="PTHR33753:SF2">
    <property type="entry name" value="GLYCOSIDE HYDROLASE FAMILY 7 PROTEIN"/>
    <property type="match status" value="1"/>
</dbReference>
<evidence type="ECO:0000313" key="11">
    <source>
        <dbReference type="EMBL" id="LAC23155.1"/>
    </source>
</evidence>
<evidence type="ECO:0000256" key="6">
    <source>
        <dbReference type="ARBA" id="ARBA00023001"/>
    </source>
</evidence>
<dbReference type="InterPro" id="IPR001722">
    <property type="entry name" value="Glyco_hydro_7"/>
</dbReference>
<protein>
    <recommendedName>
        <fullName evidence="3">cellulose 1,4-beta-cellobiosidase (non-reducing end)</fullName>
        <ecNumber evidence="3">3.2.1.91</ecNumber>
    </recommendedName>
</protein>
<evidence type="ECO:0000256" key="2">
    <source>
        <dbReference type="ARBA" id="ARBA00006044"/>
    </source>
</evidence>
<evidence type="ECO:0000256" key="9">
    <source>
        <dbReference type="ARBA" id="ARBA00023326"/>
    </source>
</evidence>
<dbReference type="EC" id="3.2.1.91" evidence="3"/>
<feature type="chain" id="PRO_5025392768" description="cellulose 1,4-beta-cellobiosidase (non-reducing end)" evidence="10">
    <location>
        <begin position="18"/>
        <end position="436"/>
    </location>
</feature>
<dbReference type="InterPro" id="IPR037019">
    <property type="entry name" value="Glyco_hydro_7_sf"/>
</dbReference>
<evidence type="ECO:0000256" key="1">
    <source>
        <dbReference type="ARBA" id="ARBA00001641"/>
    </source>
</evidence>
<dbReference type="Pfam" id="PF00840">
    <property type="entry name" value="Glyco_hydro_7"/>
    <property type="match status" value="1"/>
</dbReference>
<keyword evidence="7" id="KW-0119">Carbohydrate metabolism</keyword>
<reference evidence="11" key="1">
    <citation type="submission" date="2017-11" db="EMBL/GenBank/DDBJ databases">
        <title>The sensing device of the deep-sea amphipod.</title>
        <authorList>
            <person name="Kobayashi H."/>
            <person name="Nagahama T."/>
            <person name="Arai W."/>
            <person name="Sasagawa Y."/>
            <person name="Umeda M."/>
            <person name="Hayashi T."/>
            <person name="Nikaido I."/>
            <person name="Watanabe H."/>
            <person name="Oguri K."/>
            <person name="Kitazato H."/>
            <person name="Fujioka K."/>
            <person name="Kido Y."/>
            <person name="Takami H."/>
        </authorList>
    </citation>
    <scope>NUCLEOTIDE SEQUENCE</scope>
    <source>
        <tissue evidence="11">Whole body</tissue>
    </source>
</reference>
<dbReference type="GO" id="GO:0030245">
    <property type="term" value="P:cellulose catabolic process"/>
    <property type="evidence" value="ECO:0007669"/>
    <property type="project" value="UniProtKB-KW"/>
</dbReference>
<evidence type="ECO:0000256" key="5">
    <source>
        <dbReference type="ARBA" id="ARBA00022801"/>
    </source>
</evidence>
<dbReference type="PRINTS" id="PR00734">
    <property type="entry name" value="GLHYDRLASE7"/>
</dbReference>
<dbReference type="GO" id="GO:0016162">
    <property type="term" value="F:cellulose 1,4-beta-cellobiosidase activity"/>
    <property type="evidence" value="ECO:0007669"/>
    <property type="project" value="UniProtKB-EC"/>
</dbReference>
<comment type="similarity">
    <text evidence="2">Belongs to the glycosyl hydrolase 7 (cellulase C) family.</text>
</comment>
<evidence type="ECO:0000256" key="8">
    <source>
        <dbReference type="ARBA" id="ARBA00023295"/>
    </source>
</evidence>
<dbReference type="CDD" id="cd07999">
    <property type="entry name" value="GH7_CBH_EG"/>
    <property type="match status" value="1"/>
</dbReference>
<keyword evidence="8" id="KW-0326">Glycosidase</keyword>
<dbReference type="PANTHER" id="PTHR33753">
    <property type="entry name" value="1,4-BETA-D-GLUCAN CELLOBIOHYDROLASE B"/>
    <property type="match status" value="1"/>
</dbReference>
<evidence type="ECO:0000256" key="4">
    <source>
        <dbReference type="ARBA" id="ARBA00022729"/>
    </source>
</evidence>
<dbReference type="AlphaFoldDB" id="A0A6A7FZ63"/>
<name>A0A6A7FZ63_9CRUS</name>
<dbReference type="InterPro" id="IPR013320">
    <property type="entry name" value="ConA-like_dom_sf"/>
</dbReference>
<keyword evidence="4 10" id="KW-0732">Signal</keyword>